<protein>
    <submittedName>
        <fullName evidence="5">Helix-turn-helix transcriptional regulator</fullName>
    </submittedName>
</protein>
<dbReference type="InterPro" id="IPR003313">
    <property type="entry name" value="AraC-bd"/>
</dbReference>
<proteinExistence type="predicted"/>
<dbReference type="EMBL" id="JACRTE010000005">
    <property type="protein sequence ID" value="MBC8596355.1"/>
    <property type="molecule type" value="Genomic_DNA"/>
</dbReference>
<keyword evidence="1" id="KW-0805">Transcription regulation</keyword>
<reference evidence="5" key="1">
    <citation type="submission" date="2020-08" db="EMBL/GenBank/DDBJ databases">
        <title>Genome public.</title>
        <authorList>
            <person name="Liu C."/>
            <person name="Sun Q."/>
        </authorList>
    </citation>
    <scope>NUCLEOTIDE SEQUENCE</scope>
    <source>
        <strain evidence="5">NSJ-50</strain>
    </source>
</reference>
<dbReference type="Gene3D" id="1.10.10.60">
    <property type="entry name" value="Homeodomain-like"/>
    <property type="match status" value="1"/>
</dbReference>
<dbReference type="Pfam" id="PF02311">
    <property type="entry name" value="AraC_binding"/>
    <property type="match status" value="1"/>
</dbReference>
<evidence type="ECO:0000256" key="2">
    <source>
        <dbReference type="ARBA" id="ARBA00023125"/>
    </source>
</evidence>
<evidence type="ECO:0000259" key="4">
    <source>
        <dbReference type="PROSITE" id="PS01124"/>
    </source>
</evidence>
<dbReference type="PANTHER" id="PTHR43280:SF34">
    <property type="entry name" value="ARAC-FAMILY TRANSCRIPTIONAL REGULATOR"/>
    <property type="match status" value="1"/>
</dbReference>
<comment type="caution">
    <text evidence="5">The sequence shown here is derived from an EMBL/GenBank/DDBJ whole genome shotgun (WGS) entry which is preliminary data.</text>
</comment>
<keyword evidence="3" id="KW-0804">Transcription</keyword>
<dbReference type="PANTHER" id="PTHR43280">
    <property type="entry name" value="ARAC-FAMILY TRANSCRIPTIONAL REGULATOR"/>
    <property type="match status" value="1"/>
</dbReference>
<keyword evidence="2" id="KW-0238">DNA-binding</keyword>
<dbReference type="RefSeq" id="WP_178347810.1">
    <property type="nucleotide sequence ID" value="NZ_JACRTE010000005.1"/>
</dbReference>
<dbReference type="AlphaFoldDB" id="A0A926ITA1"/>
<dbReference type="GO" id="GO:0043565">
    <property type="term" value="F:sequence-specific DNA binding"/>
    <property type="evidence" value="ECO:0007669"/>
    <property type="project" value="InterPro"/>
</dbReference>
<organism evidence="5 6">
    <name type="scientific">Qingrenia yutianensis</name>
    <dbReference type="NCBI Taxonomy" id="2763676"/>
    <lineage>
        <taxon>Bacteria</taxon>
        <taxon>Bacillati</taxon>
        <taxon>Bacillota</taxon>
        <taxon>Clostridia</taxon>
        <taxon>Eubacteriales</taxon>
        <taxon>Oscillospiraceae</taxon>
        <taxon>Qingrenia</taxon>
    </lineage>
</organism>
<gene>
    <name evidence="5" type="ORF">H8706_05670</name>
</gene>
<dbReference type="InterPro" id="IPR014710">
    <property type="entry name" value="RmlC-like_jellyroll"/>
</dbReference>
<dbReference type="Gene3D" id="2.60.120.10">
    <property type="entry name" value="Jelly Rolls"/>
    <property type="match status" value="1"/>
</dbReference>
<dbReference type="GO" id="GO:0003700">
    <property type="term" value="F:DNA-binding transcription factor activity"/>
    <property type="evidence" value="ECO:0007669"/>
    <property type="project" value="InterPro"/>
</dbReference>
<evidence type="ECO:0000256" key="3">
    <source>
        <dbReference type="ARBA" id="ARBA00023163"/>
    </source>
</evidence>
<dbReference type="SUPFAM" id="SSF51182">
    <property type="entry name" value="RmlC-like cupins"/>
    <property type="match status" value="1"/>
</dbReference>
<evidence type="ECO:0000256" key="1">
    <source>
        <dbReference type="ARBA" id="ARBA00023015"/>
    </source>
</evidence>
<sequence>MKKDIDFKDGYFYYRHSETVPSEDEEFHLHMHGYIEVLVFLKGDADFIVESNTYPLKPYDIMIMKSNEMHQIKHRSNTVYERVVMSLTDSLFEKFACGKYKEFFISHPIGENNCIRLGEEDRKELTAFFERMERYIPQAGDLKCASVIHSAAVEFVHFINFARKKMRVEYTQNLNVNKILNYINNEISQELKLDDIAKFMYMSKYHLCRIFKQHTGLTINNYIANKRILLTREYHMKGMNLSEACICAGFPSYCSFYKTYHNLTGKAPKNDIADYRNNTIF</sequence>
<dbReference type="SMART" id="SM00342">
    <property type="entry name" value="HTH_ARAC"/>
    <property type="match status" value="1"/>
</dbReference>
<dbReference type="InterPro" id="IPR009057">
    <property type="entry name" value="Homeodomain-like_sf"/>
</dbReference>
<dbReference type="Pfam" id="PF12833">
    <property type="entry name" value="HTH_18"/>
    <property type="match status" value="1"/>
</dbReference>
<keyword evidence="6" id="KW-1185">Reference proteome</keyword>
<evidence type="ECO:0000313" key="5">
    <source>
        <dbReference type="EMBL" id="MBC8596355.1"/>
    </source>
</evidence>
<name>A0A926ITA1_9FIRM</name>
<accession>A0A926ITA1</accession>
<dbReference type="Proteomes" id="UP000647416">
    <property type="component" value="Unassembled WGS sequence"/>
</dbReference>
<dbReference type="PROSITE" id="PS01124">
    <property type="entry name" value="HTH_ARAC_FAMILY_2"/>
    <property type="match status" value="1"/>
</dbReference>
<evidence type="ECO:0000313" key="6">
    <source>
        <dbReference type="Proteomes" id="UP000647416"/>
    </source>
</evidence>
<dbReference type="SUPFAM" id="SSF46689">
    <property type="entry name" value="Homeodomain-like"/>
    <property type="match status" value="1"/>
</dbReference>
<dbReference type="InterPro" id="IPR018060">
    <property type="entry name" value="HTH_AraC"/>
</dbReference>
<dbReference type="InterPro" id="IPR011051">
    <property type="entry name" value="RmlC_Cupin_sf"/>
</dbReference>
<feature type="domain" description="HTH araC/xylS-type" evidence="4">
    <location>
        <begin position="177"/>
        <end position="274"/>
    </location>
</feature>